<proteinExistence type="inferred from homology"/>
<dbReference type="Pfam" id="PF13639">
    <property type="entry name" value="zf-RING_2"/>
    <property type="match status" value="1"/>
</dbReference>
<dbReference type="PANTHER" id="PTHR14155">
    <property type="entry name" value="RING FINGER DOMAIN-CONTAINING"/>
    <property type="match status" value="1"/>
</dbReference>
<keyword evidence="4" id="KW-0479">Metal-binding</keyword>
<keyword evidence="10" id="KW-0472">Membrane</keyword>
<evidence type="ECO:0000256" key="10">
    <source>
        <dbReference type="SAM" id="Phobius"/>
    </source>
</evidence>
<evidence type="ECO:0000256" key="2">
    <source>
        <dbReference type="ARBA" id="ARBA00004906"/>
    </source>
</evidence>
<gene>
    <name evidence="12" type="ORF">CDL15_Pgr020931</name>
</gene>
<dbReference type="InterPro" id="IPR001841">
    <property type="entry name" value="Znf_RING"/>
</dbReference>
<evidence type="ECO:0000256" key="8">
    <source>
        <dbReference type="ARBA" id="ARBA00024209"/>
    </source>
</evidence>
<comment type="caution">
    <text evidence="12">The sequence shown here is derived from an EMBL/GenBank/DDBJ whole genome shotgun (WGS) entry which is preliminary data.</text>
</comment>
<dbReference type="SUPFAM" id="SSF57850">
    <property type="entry name" value="RING/U-box"/>
    <property type="match status" value="1"/>
</dbReference>
<evidence type="ECO:0000256" key="7">
    <source>
        <dbReference type="ARBA" id="ARBA00022833"/>
    </source>
</evidence>
<comment type="pathway">
    <text evidence="2">Protein modification; protein ubiquitination.</text>
</comment>
<dbReference type="Proteomes" id="UP000197138">
    <property type="component" value="Unassembled WGS sequence"/>
</dbReference>
<dbReference type="SMART" id="SM00184">
    <property type="entry name" value="RING"/>
    <property type="match status" value="1"/>
</dbReference>
<evidence type="ECO:0000256" key="1">
    <source>
        <dbReference type="ARBA" id="ARBA00000900"/>
    </source>
</evidence>
<dbReference type="InterPro" id="IPR053238">
    <property type="entry name" value="RING-H2_zinc_finger"/>
</dbReference>
<comment type="similarity">
    <text evidence="8">Belongs to the RING-type zinc finger family. ATL subfamily.</text>
</comment>
<evidence type="ECO:0000256" key="4">
    <source>
        <dbReference type="ARBA" id="ARBA00022723"/>
    </source>
</evidence>
<keyword evidence="7" id="KW-0862">Zinc</keyword>
<keyword evidence="10" id="KW-1133">Transmembrane helix</keyword>
<protein>
    <recommendedName>
        <fullName evidence="3">RING-type E3 ubiquitin transferase</fullName>
        <ecNumber evidence="3">2.3.2.27</ecNumber>
    </recommendedName>
</protein>
<evidence type="ECO:0000313" key="13">
    <source>
        <dbReference type="Proteomes" id="UP000197138"/>
    </source>
</evidence>
<keyword evidence="5 9" id="KW-0863">Zinc-finger</keyword>
<feature type="transmembrane region" description="Helical" evidence="10">
    <location>
        <begin position="18"/>
        <end position="37"/>
    </location>
</feature>
<keyword evidence="6" id="KW-0833">Ubl conjugation pathway</keyword>
<evidence type="ECO:0000256" key="9">
    <source>
        <dbReference type="PROSITE-ProRule" id="PRU00175"/>
    </source>
</evidence>
<dbReference type="InterPro" id="IPR013083">
    <property type="entry name" value="Znf_RING/FYVE/PHD"/>
</dbReference>
<dbReference type="Gene3D" id="3.30.40.10">
    <property type="entry name" value="Zinc/RING finger domain, C3HC4 (zinc finger)"/>
    <property type="match status" value="1"/>
</dbReference>
<reference evidence="13" key="1">
    <citation type="journal article" date="2017" name="Plant J.">
        <title>The pomegranate (Punica granatum L.) genome and the genomics of punicalagin biosynthesis.</title>
        <authorList>
            <person name="Qin G."/>
            <person name="Xu C."/>
            <person name="Ming R."/>
            <person name="Tang H."/>
            <person name="Guyot R."/>
            <person name="Kramer E.M."/>
            <person name="Hu Y."/>
            <person name="Yi X."/>
            <person name="Qi Y."/>
            <person name="Xu X."/>
            <person name="Gao Z."/>
            <person name="Pan H."/>
            <person name="Jian J."/>
            <person name="Tian Y."/>
            <person name="Yue Z."/>
            <person name="Xu Y."/>
        </authorList>
    </citation>
    <scope>NUCLEOTIDE SEQUENCE [LARGE SCALE GENOMIC DNA]</scope>
    <source>
        <strain evidence="13">cv. Dabenzi</strain>
    </source>
</reference>
<comment type="catalytic activity">
    <reaction evidence="1">
        <text>S-ubiquitinyl-[E2 ubiquitin-conjugating enzyme]-L-cysteine + [acceptor protein]-L-lysine = [E2 ubiquitin-conjugating enzyme]-L-cysteine + N(6)-ubiquitinyl-[acceptor protein]-L-lysine.</text>
        <dbReference type="EC" id="2.3.2.27"/>
    </reaction>
</comment>
<evidence type="ECO:0000313" key="12">
    <source>
        <dbReference type="EMBL" id="OWM88977.1"/>
    </source>
</evidence>
<dbReference type="EMBL" id="MTKT01000785">
    <property type="protein sequence ID" value="OWM88977.1"/>
    <property type="molecule type" value="Genomic_DNA"/>
</dbReference>
<feature type="domain" description="RING-type" evidence="11">
    <location>
        <begin position="100"/>
        <end position="143"/>
    </location>
</feature>
<dbReference type="AlphaFoldDB" id="A0A218XVA9"/>
<name>A0A218XVA9_PUNGR</name>
<evidence type="ECO:0000259" key="11">
    <source>
        <dbReference type="PROSITE" id="PS50089"/>
    </source>
</evidence>
<evidence type="ECO:0000256" key="3">
    <source>
        <dbReference type="ARBA" id="ARBA00012483"/>
    </source>
</evidence>
<evidence type="ECO:0000256" key="6">
    <source>
        <dbReference type="ARBA" id="ARBA00022786"/>
    </source>
</evidence>
<dbReference type="PROSITE" id="PS50089">
    <property type="entry name" value="ZF_RING_2"/>
    <property type="match status" value="1"/>
</dbReference>
<sequence>MCKSQIMSTPCQDQKFEIVIVIAVLVCGILALIVLYLKHKFFDNDREMAGHHQQRLSNTCSLSNDNAADRSECSAFHSISFTTGPSTSNSDSAAFDCRSCAICLDDYVDGDRVVVLQACLHVFHEECIDQWIPSRSSNCPVCRAKVMERMKGEPSRRRPAQCPLAFSLAYSNGFITNSHSARVI</sequence>
<accession>A0A218XVA9</accession>
<dbReference type="SMART" id="SM00744">
    <property type="entry name" value="RINGv"/>
    <property type="match status" value="1"/>
</dbReference>
<keyword evidence="10" id="KW-0812">Transmembrane</keyword>
<dbReference type="EC" id="2.3.2.27" evidence="3"/>
<evidence type="ECO:0000256" key="5">
    <source>
        <dbReference type="ARBA" id="ARBA00022771"/>
    </source>
</evidence>
<dbReference type="InterPro" id="IPR011016">
    <property type="entry name" value="Znf_RING-CH"/>
</dbReference>
<dbReference type="GO" id="GO:0008270">
    <property type="term" value="F:zinc ion binding"/>
    <property type="evidence" value="ECO:0007669"/>
    <property type="project" value="UniProtKB-KW"/>
</dbReference>
<organism evidence="12 13">
    <name type="scientific">Punica granatum</name>
    <name type="common">Pomegranate</name>
    <dbReference type="NCBI Taxonomy" id="22663"/>
    <lineage>
        <taxon>Eukaryota</taxon>
        <taxon>Viridiplantae</taxon>
        <taxon>Streptophyta</taxon>
        <taxon>Embryophyta</taxon>
        <taxon>Tracheophyta</taxon>
        <taxon>Spermatophyta</taxon>
        <taxon>Magnoliopsida</taxon>
        <taxon>eudicotyledons</taxon>
        <taxon>Gunneridae</taxon>
        <taxon>Pentapetalae</taxon>
        <taxon>rosids</taxon>
        <taxon>malvids</taxon>
        <taxon>Myrtales</taxon>
        <taxon>Lythraceae</taxon>
        <taxon>Punica</taxon>
    </lineage>
</organism>
<dbReference type="PANTHER" id="PTHR14155:SF627">
    <property type="entry name" value="OS06G0192800 PROTEIN"/>
    <property type="match status" value="1"/>
</dbReference>
<dbReference type="GO" id="GO:0061630">
    <property type="term" value="F:ubiquitin protein ligase activity"/>
    <property type="evidence" value="ECO:0007669"/>
    <property type="project" value="UniProtKB-EC"/>
</dbReference>